<feature type="compositionally biased region" description="Low complexity" evidence="2">
    <location>
        <begin position="65"/>
        <end position="79"/>
    </location>
</feature>
<dbReference type="AlphaFoldDB" id="A0A0M0JXX6"/>
<dbReference type="Proteomes" id="UP000037460">
    <property type="component" value="Unassembled WGS sequence"/>
</dbReference>
<feature type="compositionally biased region" description="Basic and acidic residues" evidence="2">
    <location>
        <begin position="82"/>
        <end position="114"/>
    </location>
</feature>
<reference evidence="5" key="1">
    <citation type="journal article" date="2015" name="PLoS Genet.">
        <title>Genome Sequence and Transcriptome Analyses of Chrysochromulina tobin: Metabolic Tools for Enhanced Algal Fitness in the Prominent Order Prymnesiales (Haptophyceae).</title>
        <authorList>
            <person name="Hovde B.T."/>
            <person name="Deodato C.R."/>
            <person name="Hunsperger H.M."/>
            <person name="Ryken S.A."/>
            <person name="Yost W."/>
            <person name="Jha R.K."/>
            <person name="Patterson J."/>
            <person name="Monnat R.J. Jr."/>
            <person name="Barlow S.B."/>
            <person name="Starkenburg S.R."/>
            <person name="Cattolico R.A."/>
        </authorList>
    </citation>
    <scope>NUCLEOTIDE SEQUENCE</scope>
    <source>
        <strain evidence="5">CCMP291</strain>
    </source>
</reference>
<protein>
    <recommendedName>
        <fullName evidence="3">EF-hand domain-containing protein</fullName>
    </recommendedName>
</protein>
<name>A0A0M0JXX6_9EUKA</name>
<keyword evidence="5" id="KW-1185">Reference proteome</keyword>
<dbReference type="Pfam" id="PF13499">
    <property type="entry name" value="EF-hand_7"/>
    <property type="match status" value="1"/>
</dbReference>
<sequence>MGTGDVDDPDDLDTFELDEGGGVRKIATTKAGQKANSTMKEAHRLADEAAGHIANIKTILDHDSLSTLPSLPDSSAAAQQDEDPKAAKQRAKLEAKEEKKRAKEEAKRLKAEAKARKKKEKTGRGGGDGDDEDARVHGGGSEVVAPKVALTFDYFDPSKSGFLGYRELRNALRHHGLSNETILDAKSVLRRYDDTPDGKLDLHEFAELVRDLVAPDDDSDDEQLRIDVRADDDDSKKKKKKKKKPRKKKPHDDDEDSS</sequence>
<dbReference type="PROSITE" id="PS00018">
    <property type="entry name" value="EF_HAND_1"/>
    <property type="match status" value="1"/>
</dbReference>
<feature type="compositionally biased region" description="Acidic residues" evidence="2">
    <location>
        <begin position="1"/>
        <end position="19"/>
    </location>
</feature>
<feature type="region of interest" description="Disordered" evidence="2">
    <location>
        <begin position="213"/>
        <end position="258"/>
    </location>
</feature>
<keyword evidence="1" id="KW-0106">Calcium</keyword>
<evidence type="ECO:0000256" key="1">
    <source>
        <dbReference type="ARBA" id="ARBA00022837"/>
    </source>
</evidence>
<accession>A0A0M0JXX6</accession>
<dbReference type="SUPFAM" id="SSF47473">
    <property type="entry name" value="EF-hand"/>
    <property type="match status" value="1"/>
</dbReference>
<feature type="compositionally biased region" description="Basic residues" evidence="2">
    <location>
        <begin position="237"/>
        <end position="249"/>
    </location>
</feature>
<gene>
    <name evidence="4" type="ORF">Ctob_011926</name>
</gene>
<evidence type="ECO:0000256" key="2">
    <source>
        <dbReference type="SAM" id="MobiDB-lite"/>
    </source>
</evidence>
<feature type="domain" description="EF-hand" evidence="3">
    <location>
        <begin position="143"/>
        <end position="178"/>
    </location>
</feature>
<evidence type="ECO:0000313" key="4">
    <source>
        <dbReference type="EMBL" id="KOO31429.1"/>
    </source>
</evidence>
<organism evidence="4 5">
    <name type="scientific">Chrysochromulina tobinii</name>
    <dbReference type="NCBI Taxonomy" id="1460289"/>
    <lineage>
        <taxon>Eukaryota</taxon>
        <taxon>Haptista</taxon>
        <taxon>Haptophyta</taxon>
        <taxon>Prymnesiophyceae</taxon>
        <taxon>Prymnesiales</taxon>
        <taxon>Chrysochromulinaceae</taxon>
        <taxon>Chrysochromulina</taxon>
    </lineage>
</organism>
<dbReference type="Gene3D" id="1.10.238.10">
    <property type="entry name" value="EF-hand"/>
    <property type="match status" value="1"/>
</dbReference>
<dbReference type="EMBL" id="JWZX01002016">
    <property type="protein sequence ID" value="KOO31429.1"/>
    <property type="molecule type" value="Genomic_DNA"/>
</dbReference>
<evidence type="ECO:0000313" key="5">
    <source>
        <dbReference type="Proteomes" id="UP000037460"/>
    </source>
</evidence>
<feature type="domain" description="EF-hand" evidence="3">
    <location>
        <begin position="180"/>
        <end position="215"/>
    </location>
</feature>
<proteinExistence type="predicted"/>
<feature type="region of interest" description="Disordered" evidence="2">
    <location>
        <begin position="1"/>
        <end position="41"/>
    </location>
</feature>
<evidence type="ECO:0000259" key="3">
    <source>
        <dbReference type="PROSITE" id="PS50222"/>
    </source>
</evidence>
<dbReference type="GO" id="GO:0005509">
    <property type="term" value="F:calcium ion binding"/>
    <property type="evidence" value="ECO:0007669"/>
    <property type="project" value="InterPro"/>
</dbReference>
<dbReference type="InterPro" id="IPR018247">
    <property type="entry name" value="EF_Hand_1_Ca_BS"/>
</dbReference>
<comment type="caution">
    <text evidence="4">The sequence shown here is derived from an EMBL/GenBank/DDBJ whole genome shotgun (WGS) entry which is preliminary data.</text>
</comment>
<dbReference type="InterPro" id="IPR002048">
    <property type="entry name" value="EF_hand_dom"/>
</dbReference>
<dbReference type="PROSITE" id="PS50222">
    <property type="entry name" value="EF_HAND_2"/>
    <property type="match status" value="2"/>
</dbReference>
<feature type="compositionally biased region" description="Polar residues" evidence="2">
    <location>
        <begin position="30"/>
        <end position="39"/>
    </location>
</feature>
<dbReference type="InterPro" id="IPR011992">
    <property type="entry name" value="EF-hand-dom_pair"/>
</dbReference>
<feature type="region of interest" description="Disordered" evidence="2">
    <location>
        <begin position="64"/>
        <end position="142"/>
    </location>
</feature>